<name>A0A9W4VW07_9GAMM</name>
<gene>
    <name evidence="3" type="ORF">PSECIP111854_03956</name>
    <name evidence="2" type="ORF">PSECIP111951_03026</name>
</gene>
<keyword evidence="4" id="KW-1185">Reference proteome</keyword>
<feature type="transmembrane region" description="Helical" evidence="1">
    <location>
        <begin position="197"/>
        <end position="214"/>
    </location>
</feature>
<evidence type="ECO:0000313" key="2">
    <source>
        <dbReference type="EMBL" id="CAH9064017.1"/>
    </source>
</evidence>
<feature type="transmembrane region" description="Helical" evidence="1">
    <location>
        <begin position="25"/>
        <end position="48"/>
    </location>
</feature>
<feature type="transmembrane region" description="Helical" evidence="1">
    <location>
        <begin position="245"/>
        <end position="266"/>
    </location>
</feature>
<sequence>MNYYQYRKKAFEYALKELLRQLSQFALMISTLFYIFLPGLVAGLFLGLGKVVQSDSVETANQMMVAYLLMQTLLLFVLKPVILDTPHRLFHFSLHSGRLKHLVADFTLLLVSHILLWLSLVLAFAMGWDKLMRAPHFVAFIVTQLSLAVVLLYRPQAVVWALGIAVVLLVLGLSNISYLVVFNAIVLVACWFKPLKFVYVPSQLNVWSFWLVYGLNNTWSLIWRMVIGLLFTLGVAIIGKERPELLHWYAPMVALIVLLLWASMCIKTTKLVQEHRLFWLSLKQQQAIVVTLHAMVFILYLLSWCLIVFVLDFDIFMLLTLLFMPLLQWCAARRPKSLAVCWASVSVLIYMIKILV</sequence>
<feature type="transmembrane region" description="Helical" evidence="1">
    <location>
        <begin position="60"/>
        <end position="82"/>
    </location>
</feature>
<evidence type="ECO:0000256" key="1">
    <source>
        <dbReference type="SAM" id="Phobius"/>
    </source>
</evidence>
<organism evidence="3 4">
    <name type="scientific">Pseudoalteromonas holothuriae</name>
    <dbReference type="NCBI Taxonomy" id="2963714"/>
    <lineage>
        <taxon>Bacteria</taxon>
        <taxon>Pseudomonadati</taxon>
        <taxon>Pseudomonadota</taxon>
        <taxon>Gammaproteobacteria</taxon>
        <taxon>Alteromonadales</taxon>
        <taxon>Pseudoalteromonadaceae</taxon>
        <taxon>Pseudoalteromonas</taxon>
    </lineage>
</organism>
<evidence type="ECO:0000313" key="3">
    <source>
        <dbReference type="EMBL" id="CAH9066773.1"/>
    </source>
</evidence>
<keyword evidence="1" id="KW-0812">Transmembrane</keyword>
<feature type="transmembrane region" description="Helical" evidence="1">
    <location>
        <begin position="315"/>
        <end position="331"/>
    </location>
</feature>
<comment type="caution">
    <text evidence="3">The sequence shown here is derived from an EMBL/GenBank/DDBJ whole genome shotgun (WGS) entry which is preliminary data.</text>
</comment>
<accession>A0A9W4VW07</accession>
<feature type="transmembrane region" description="Helical" evidence="1">
    <location>
        <begin position="102"/>
        <end position="128"/>
    </location>
</feature>
<feature type="transmembrane region" description="Helical" evidence="1">
    <location>
        <begin position="287"/>
        <end position="309"/>
    </location>
</feature>
<evidence type="ECO:0000313" key="4">
    <source>
        <dbReference type="Proteomes" id="UP001152467"/>
    </source>
</evidence>
<dbReference type="EMBL" id="CAMAPD010000015">
    <property type="protein sequence ID" value="CAH9064017.1"/>
    <property type="molecule type" value="Genomic_DNA"/>
</dbReference>
<reference evidence="3 5" key="1">
    <citation type="submission" date="2022-07" db="EMBL/GenBank/DDBJ databases">
        <authorList>
            <person name="Criscuolo A."/>
        </authorList>
    </citation>
    <scope>NUCLEOTIDE SEQUENCE</scope>
    <source>
        <strain evidence="5">CIP 111951</strain>
        <strain evidence="3">CIP111854</strain>
        <strain evidence="2">CIP111951</strain>
    </source>
</reference>
<keyword evidence="1" id="KW-0472">Membrane</keyword>
<dbReference type="Proteomes" id="UP001152485">
    <property type="component" value="Unassembled WGS sequence"/>
</dbReference>
<dbReference type="RefSeq" id="WP_261594323.1">
    <property type="nucleotide sequence ID" value="NZ_CAMAPC010000026.1"/>
</dbReference>
<feature type="transmembrane region" description="Helical" evidence="1">
    <location>
        <begin position="134"/>
        <end position="153"/>
    </location>
</feature>
<dbReference type="InterPro" id="IPR045614">
    <property type="entry name" value="DUF6136"/>
</dbReference>
<dbReference type="EMBL" id="CAMAPC010000026">
    <property type="protein sequence ID" value="CAH9066773.1"/>
    <property type="molecule type" value="Genomic_DNA"/>
</dbReference>
<evidence type="ECO:0000313" key="5">
    <source>
        <dbReference type="Proteomes" id="UP001152485"/>
    </source>
</evidence>
<feature type="transmembrane region" description="Helical" evidence="1">
    <location>
        <begin position="160"/>
        <end position="185"/>
    </location>
</feature>
<feature type="transmembrane region" description="Helical" evidence="1">
    <location>
        <begin position="221"/>
        <end position="239"/>
    </location>
</feature>
<dbReference type="Proteomes" id="UP001152467">
    <property type="component" value="Unassembled WGS sequence"/>
</dbReference>
<proteinExistence type="predicted"/>
<keyword evidence="1" id="KW-1133">Transmembrane helix</keyword>
<dbReference type="Pfam" id="PF19632">
    <property type="entry name" value="DUF6136"/>
    <property type="match status" value="1"/>
</dbReference>
<dbReference type="AlphaFoldDB" id="A0A9W4VW07"/>
<protein>
    <submittedName>
        <fullName evidence="3">Uncharacterized protein</fullName>
    </submittedName>
</protein>